<keyword evidence="1" id="KW-0472">Membrane</keyword>
<accession>B2IL71</accession>
<protein>
    <submittedName>
        <fullName evidence="2">Uncharacterized protein</fullName>
    </submittedName>
</protein>
<gene>
    <name evidence="2" type="ordered locus">Bind_3719</name>
</gene>
<dbReference type="HOGENOM" id="CLU_211950_0_0_5"/>
<reference evidence="2 3" key="1">
    <citation type="submission" date="2008-03" db="EMBL/GenBank/DDBJ databases">
        <title>Complete sequence of plasmid1 of Beijerinckia indica subsp. indica ATCC 9039.</title>
        <authorList>
            <consortium name="US DOE Joint Genome Institute"/>
            <person name="Copeland A."/>
            <person name="Lucas S."/>
            <person name="Lapidus A."/>
            <person name="Glavina del Rio T."/>
            <person name="Dalin E."/>
            <person name="Tice H."/>
            <person name="Bruce D."/>
            <person name="Goodwin L."/>
            <person name="Pitluck S."/>
            <person name="LaButti K."/>
            <person name="Schmutz J."/>
            <person name="Larimer F."/>
            <person name="Land M."/>
            <person name="Hauser L."/>
            <person name="Kyrpides N."/>
            <person name="Mikhailova N."/>
            <person name="Dunfield P.F."/>
            <person name="Dedysh S.N."/>
            <person name="Liesack W."/>
            <person name="Saw J.H."/>
            <person name="Alam M."/>
            <person name="Chen Y."/>
            <person name="Murrell J.C."/>
            <person name="Richardson P."/>
        </authorList>
    </citation>
    <scope>NUCLEOTIDE SEQUENCE [LARGE SCALE GENOMIC DNA]</scope>
    <source>
        <strain evidence="3">ATCC 9039 / DSM 1715 / NCIMB 8712</strain>
        <plasmid evidence="2 3">pBIND01</plasmid>
    </source>
</reference>
<keyword evidence="1" id="KW-1133">Transmembrane helix</keyword>
<keyword evidence="1" id="KW-0812">Transmembrane</keyword>
<keyword evidence="2" id="KW-0614">Plasmid</keyword>
<sequence>MDANILIMLDSPFIALIVIFVLFFLFYFMVLIGIFKIIGSIVKALSNDRRRDYGRY</sequence>
<evidence type="ECO:0000313" key="2">
    <source>
        <dbReference type="EMBL" id="ACB97271.1"/>
    </source>
</evidence>
<dbReference type="EMBL" id="CP001017">
    <property type="protein sequence ID" value="ACB97271.1"/>
    <property type="molecule type" value="Genomic_DNA"/>
</dbReference>
<keyword evidence="3" id="KW-1185">Reference proteome</keyword>
<dbReference type="AlphaFoldDB" id="B2IL71"/>
<dbReference type="KEGG" id="bid:Bind_3719"/>
<organism evidence="2 3">
    <name type="scientific">Beijerinckia indica subsp. indica (strain ATCC 9039 / DSM 1715 / NCIMB 8712)</name>
    <dbReference type="NCBI Taxonomy" id="395963"/>
    <lineage>
        <taxon>Bacteria</taxon>
        <taxon>Pseudomonadati</taxon>
        <taxon>Pseudomonadota</taxon>
        <taxon>Alphaproteobacteria</taxon>
        <taxon>Hyphomicrobiales</taxon>
        <taxon>Beijerinckiaceae</taxon>
        <taxon>Beijerinckia</taxon>
    </lineage>
</organism>
<feature type="transmembrane region" description="Helical" evidence="1">
    <location>
        <begin position="12"/>
        <end position="42"/>
    </location>
</feature>
<geneLocation type="plasmid" evidence="2 3">
    <name>pBIND01</name>
</geneLocation>
<dbReference type="Proteomes" id="UP000001695">
    <property type="component" value="Plasmid pBIND01"/>
</dbReference>
<name>B2IL71_BEII9</name>
<evidence type="ECO:0000313" key="3">
    <source>
        <dbReference type="Proteomes" id="UP000001695"/>
    </source>
</evidence>
<evidence type="ECO:0000256" key="1">
    <source>
        <dbReference type="SAM" id="Phobius"/>
    </source>
</evidence>
<proteinExistence type="predicted"/>